<reference evidence="5 6" key="1">
    <citation type="submission" date="2024-01" db="EMBL/GenBank/DDBJ databases">
        <title>Multi-omics insights into the function and evolution of sodium benzoate biodegradation pathways in Benzoatithermus flavus gen. nov., sp. nov. from hot spring.</title>
        <authorList>
            <person name="Hu C.-J."/>
            <person name="Li W.-J."/>
        </authorList>
    </citation>
    <scope>NUCLEOTIDE SEQUENCE [LARGE SCALE GENOMIC DNA]</scope>
    <source>
        <strain evidence="5 6">SYSU G07066</strain>
    </source>
</reference>
<organism evidence="5 6">
    <name type="scientific">Benzoatithermus flavus</name>
    <dbReference type="NCBI Taxonomy" id="3108223"/>
    <lineage>
        <taxon>Bacteria</taxon>
        <taxon>Pseudomonadati</taxon>
        <taxon>Pseudomonadota</taxon>
        <taxon>Alphaproteobacteria</taxon>
        <taxon>Geminicoccales</taxon>
        <taxon>Geminicoccaceae</taxon>
        <taxon>Benzoatithermus</taxon>
    </lineage>
</organism>
<evidence type="ECO:0000259" key="4">
    <source>
        <dbReference type="Pfam" id="PF00294"/>
    </source>
</evidence>
<dbReference type="PANTHER" id="PTHR43320:SF3">
    <property type="entry name" value="CARBOHYDRATE KINASE PFKB DOMAIN-CONTAINING PROTEIN"/>
    <property type="match status" value="1"/>
</dbReference>
<dbReference type="SUPFAM" id="SSF53613">
    <property type="entry name" value="Ribokinase-like"/>
    <property type="match status" value="1"/>
</dbReference>
<dbReference type="Gene3D" id="3.40.1190.20">
    <property type="match status" value="1"/>
</dbReference>
<dbReference type="InterPro" id="IPR002173">
    <property type="entry name" value="Carboh/pur_kinase_PfkB_CS"/>
</dbReference>
<comment type="similarity">
    <text evidence="1">Belongs to the carbohydrate kinase PfkB family.</text>
</comment>
<evidence type="ECO:0000313" key="5">
    <source>
        <dbReference type="EMBL" id="MEK0085526.1"/>
    </source>
</evidence>
<sequence>MHLADTAGDTFDVLGIGNAIVDILAYAEESLVEELELPRGAMTLIDEERSAYLYRRLGPAREVSGGSCANTIAAIAALGGRAAYIGRVRDDQLGRVFTHDIRAAGVTFRSRPSTDGPSTATCMIFVTPDGQRTMNTYLGACVELGPDDVDPELVASASITYLEGYLWDRPEAKAACRKAASIAHAAGKKLALTLSDAFCVDRWRAEFRELVEREVDILFANESEIKSLYEVDDFDAALQEVRRHVHFAALTRGPKGSVVVRGDEVHVIDATPPERVLDTTGAGDLYAAGFLRGLTMGLDLAACGRLGSACAAEIIAQYGARAERPLLPLLERVAGRS</sequence>
<keyword evidence="2" id="KW-0808">Transferase</keyword>
<dbReference type="EMBL" id="JBBLZC010000029">
    <property type="protein sequence ID" value="MEK0085526.1"/>
    <property type="molecule type" value="Genomic_DNA"/>
</dbReference>
<dbReference type="InterPro" id="IPR011611">
    <property type="entry name" value="PfkB_dom"/>
</dbReference>
<dbReference type="CDD" id="cd01168">
    <property type="entry name" value="adenosine_kinase"/>
    <property type="match status" value="1"/>
</dbReference>
<protein>
    <submittedName>
        <fullName evidence="5">Adenosine kinase</fullName>
    </submittedName>
</protein>
<evidence type="ECO:0000256" key="2">
    <source>
        <dbReference type="ARBA" id="ARBA00022679"/>
    </source>
</evidence>
<dbReference type="Proteomes" id="UP001375743">
    <property type="component" value="Unassembled WGS sequence"/>
</dbReference>
<name>A0ABU8XWV4_9PROT</name>
<evidence type="ECO:0000313" key="6">
    <source>
        <dbReference type="Proteomes" id="UP001375743"/>
    </source>
</evidence>
<proteinExistence type="inferred from homology"/>
<dbReference type="PROSITE" id="PS00584">
    <property type="entry name" value="PFKB_KINASES_2"/>
    <property type="match status" value="1"/>
</dbReference>
<feature type="domain" description="Carbohydrate kinase PfkB" evidence="4">
    <location>
        <begin position="62"/>
        <end position="322"/>
    </location>
</feature>
<evidence type="ECO:0000256" key="1">
    <source>
        <dbReference type="ARBA" id="ARBA00010688"/>
    </source>
</evidence>
<evidence type="ECO:0000256" key="3">
    <source>
        <dbReference type="ARBA" id="ARBA00022777"/>
    </source>
</evidence>
<keyword evidence="6" id="KW-1185">Reference proteome</keyword>
<dbReference type="Pfam" id="PF00294">
    <property type="entry name" value="PfkB"/>
    <property type="match status" value="1"/>
</dbReference>
<keyword evidence="3 5" id="KW-0418">Kinase</keyword>
<dbReference type="InterPro" id="IPR029056">
    <property type="entry name" value="Ribokinase-like"/>
</dbReference>
<dbReference type="RefSeq" id="WP_418161376.1">
    <property type="nucleotide sequence ID" value="NZ_JBBLZC010000029.1"/>
</dbReference>
<dbReference type="PANTHER" id="PTHR43320">
    <property type="entry name" value="SUGAR KINASE"/>
    <property type="match status" value="1"/>
</dbReference>
<accession>A0ABU8XWV4</accession>
<dbReference type="InterPro" id="IPR052700">
    <property type="entry name" value="Carb_kinase_PfkB-like"/>
</dbReference>
<gene>
    <name evidence="5" type="ORF">U1T56_20430</name>
</gene>
<comment type="caution">
    <text evidence="5">The sequence shown here is derived from an EMBL/GenBank/DDBJ whole genome shotgun (WGS) entry which is preliminary data.</text>
</comment>
<dbReference type="GO" id="GO:0016301">
    <property type="term" value="F:kinase activity"/>
    <property type="evidence" value="ECO:0007669"/>
    <property type="project" value="UniProtKB-KW"/>
</dbReference>